<dbReference type="InterPro" id="IPR009056">
    <property type="entry name" value="Cyt_c-like_dom"/>
</dbReference>
<keyword evidence="5" id="KW-1133">Transmembrane helix</keyword>
<evidence type="ECO:0000256" key="1">
    <source>
        <dbReference type="ARBA" id="ARBA00022617"/>
    </source>
</evidence>
<dbReference type="PANTHER" id="PTHR33751">
    <property type="entry name" value="CBB3-TYPE CYTOCHROME C OXIDASE SUBUNIT FIXP"/>
    <property type="match status" value="1"/>
</dbReference>
<evidence type="ECO:0000256" key="2">
    <source>
        <dbReference type="ARBA" id="ARBA00022723"/>
    </source>
</evidence>
<sequence length="270" mass="28085">MKEGTRVHDHGRPPARFRRLGMVAAITAIAAVVLLAGQGVPAGGAPADRAAGQPGDDDRGQELYRQSCASCHGPEGEGTQRGPGLVGVGEASVDFQLRTGRMPVSTEDGYRPVHQEPQFGAADIRALVDHVGDFGGGGPPIPRVRPGDSRLGMRLYLDSCAACHSSTGRGSTLTDGTVVPSLFDATPTQVGEAVRVGPSVMPAYPESVIDAGQLDALAGYVDTLQGDRGDLDRGGLSLDRMGPVAEGMVAWAVGLLLLVFLVRWLGSRAR</sequence>
<gene>
    <name evidence="7" type="ORF">ACFPCV_38610</name>
</gene>
<protein>
    <submittedName>
        <fullName evidence="7">C-type cytochrome</fullName>
    </submittedName>
</protein>
<keyword evidence="5" id="KW-0812">Transmembrane</keyword>
<comment type="caution">
    <text evidence="7">The sequence shown here is derived from an EMBL/GenBank/DDBJ whole genome shotgun (WGS) entry which is preliminary data.</text>
</comment>
<reference evidence="8" key="1">
    <citation type="journal article" date="2019" name="Int. J. Syst. Evol. Microbiol.">
        <title>The Global Catalogue of Microorganisms (GCM) 10K type strain sequencing project: providing services to taxonomists for standard genome sequencing and annotation.</title>
        <authorList>
            <consortium name="The Broad Institute Genomics Platform"/>
            <consortium name="The Broad Institute Genome Sequencing Center for Infectious Disease"/>
            <person name="Wu L."/>
            <person name="Ma J."/>
        </authorList>
    </citation>
    <scope>NUCLEOTIDE SEQUENCE [LARGE SCALE GENOMIC DNA]</scope>
    <source>
        <strain evidence="8">ZS-22-S1</strain>
    </source>
</reference>
<evidence type="ECO:0000256" key="4">
    <source>
        <dbReference type="PROSITE-ProRule" id="PRU00433"/>
    </source>
</evidence>
<dbReference type="Gene3D" id="1.10.760.10">
    <property type="entry name" value="Cytochrome c-like domain"/>
    <property type="match status" value="2"/>
</dbReference>
<keyword evidence="8" id="KW-1185">Reference proteome</keyword>
<keyword evidence="5" id="KW-0472">Membrane</keyword>
<keyword evidence="1 4" id="KW-0349">Heme</keyword>
<evidence type="ECO:0000313" key="8">
    <source>
        <dbReference type="Proteomes" id="UP001595859"/>
    </source>
</evidence>
<dbReference type="PROSITE" id="PS51007">
    <property type="entry name" value="CYTC"/>
    <property type="match status" value="1"/>
</dbReference>
<evidence type="ECO:0000256" key="3">
    <source>
        <dbReference type="ARBA" id="ARBA00023004"/>
    </source>
</evidence>
<accession>A0ABV9SG18</accession>
<dbReference type="SUPFAM" id="SSF46626">
    <property type="entry name" value="Cytochrome c"/>
    <property type="match status" value="2"/>
</dbReference>
<evidence type="ECO:0000256" key="5">
    <source>
        <dbReference type="SAM" id="Phobius"/>
    </source>
</evidence>
<evidence type="ECO:0000313" key="7">
    <source>
        <dbReference type="EMBL" id="MFC4859442.1"/>
    </source>
</evidence>
<evidence type="ECO:0000259" key="6">
    <source>
        <dbReference type="PROSITE" id="PS51007"/>
    </source>
</evidence>
<feature type="transmembrane region" description="Helical" evidence="5">
    <location>
        <begin position="248"/>
        <end position="266"/>
    </location>
</feature>
<feature type="domain" description="Cytochrome c" evidence="6">
    <location>
        <begin position="55"/>
        <end position="225"/>
    </location>
</feature>
<dbReference type="EMBL" id="JBHSIS010000035">
    <property type="protein sequence ID" value="MFC4859442.1"/>
    <property type="molecule type" value="Genomic_DNA"/>
</dbReference>
<keyword evidence="2 4" id="KW-0479">Metal-binding</keyword>
<name>A0ABV9SG18_9PSEU</name>
<proteinExistence type="predicted"/>
<dbReference type="Proteomes" id="UP001595859">
    <property type="component" value="Unassembled WGS sequence"/>
</dbReference>
<dbReference type="Pfam" id="PF13442">
    <property type="entry name" value="Cytochrome_CBB3"/>
    <property type="match status" value="2"/>
</dbReference>
<dbReference type="InterPro" id="IPR036909">
    <property type="entry name" value="Cyt_c-like_dom_sf"/>
</dbReference>
<dbReference type="PANTHER" id="PTHR33751:SF1">
    <property type="entry name" value="CBB3-TYPE CYTOCHROME C OXIDASE SUBUNIT FIXP"/>
    <property type="match status" value="1"/>
</dbReference>
<organism evidence="7 8">
    <name type="scientific">Actinophytocola glycyrrhizae</name>
    <dbReference type="NCBI Taxonomy" id="2044873"/>
    <lineage>
        <taxon>Bacteria</taxon>
        <taxon>Bacillati</taxon>
        <taxon>Actinomycetota</taxon>
        <taxon>Actinomycetes</taxon>
        <taxon>Pseudonocardiales</taxon>
        <taxon>Pseudonocardiaceae</taxon>
    </lineage>
</organism>
<feature type="transmembrane region" description="Helical" evidence="5">
    <location>
        <begin position="20"/>
        <end position="40"/>
    </location>
</feature>
<keyword evidence="3 4" id="KW-0408">Iron</keyword>
<dbReference type="RefSeq" id="WP_378062519.1">
    <property type="nucleotide sequence ID" value="NZ_JBHSIS010000035.1"/>
</dbReference>
<dbReference type="InterPro" id="IPR050597">
    <property type="entry name" value="Cytochrome_c_Oxidase_Subunit"/>
</dbReference>